<feature type="transmembrane region" description="Helical" evidence="8">
    <location>
        <begin position="249"/>
        <end position="266"/>
    </location>
</feature>
<evidence type="ECO:0000256" key="4">
    <source>
        <dbReference type="ARBA" id="ARBA00022692"/>
    </source>
</evidence>
<feature type="domain" description="Cation efflux protein cytoplasmic" evidence="10">
    <location>
        <begin position="279"/>
        <end position="346"/>
    </location>
</feature>
<dbReference type="FunFam" id="1.20.1510.10:FF:000006">
    <property type="entry name" value="Divalent cation efflux transporter"/>
    <property type="match status" value="1"/>
</dbReference>
<evidence type="ECO:0000313" key="12">
    <source>
        <dbReference type="Proteomes" id="UP000000485"/>
    </source>
</evidence>
<dbReference type="eggNOG" id="COG0053">
    <property type="taxonomic scope" value="Bacteria"/>
</dbReference>
<feature type="compositionally biased region" description="Basic and acidic residues" evidence="7">
    <location>
        <begin position="24"/>
        <end position="45"/>
    </location>
</feature>
<feature type="region of interest" description="Disordered" evidence="7">
    <location>
        <begin position="1"/>
        <end position="45"/>
    </location>
</feature>
<evidence type="ECO:0000256" key="5">
    <source>
        <dbReference type="ARBA" id="ARBA00022989"/>
    </source>
</evidence>
<dbReference type="InterPro" id="IPR058533">
    <property type="entry name" value="Cation_efflux_TM"/>
</dbReference>
<evidence type="ECO:0000313" key="11">
    <source>
        <dbReference type="EMBL" id="AEI13300.1"/>
    </source>
</evidence>
<keyword evidence="4 8" id="KW-0812">Transmembrane</keyword>
<accession>F8A556</accession>
<dbReference type="Proteomes" id="UP000000485">
    <property type="component" value="Chromosome"/>
</dbReference>
<evidence type="ECO:0000256" key="2">
    <source>
        <dbReference type="ARBA" id="ARBA00008114"/>
    </source>
</evidence>
<dbReference type="RefSeq" id="WP_013884817.1">
    <property type="nucleotide sequence ID" value="NC_015671.1"/>
</dbReference>
<evidence type="ECO:0000259" key="10">
    <source>
        <dbReference type="Pfam" id="PF16916"/>
    </source>
</evidence>
<dbReference type="GO" id="GO:0015093">
    <property type="term" value="F:ferrous iron transmembrane transporter activity"/>
    <property type="evidence" value="ECO:0007669"/>
    <property type="project" value="TreeGrafter"/>
</dbReference>
<dbReference type="NCBIfam" id="TIGR01297">
    <property type="entry name" value="CDF"/>
    <property type="match status" value="1"/>
</dbReference>
<comment type="subcellular location">
    <subcellularLocation>
        <location evidence="1">Membrane</location>
        <topology evidence="1">Multi-pass membrane protein</topology>
    </subcellularLocation>
</comment>
<dbReference type="AlphaFoldDB" id="F8A556"/>
<dbReference type="Pfam" id="PF01545">
    <property type="entry name" value="Cation_efflux"/>
    <property type="match status" value="1"/>
</dbReference>
<dbReference type="InterPro" id="IPR027470">
    <property type="entry name" value="Cation_efflux_CTD"/>
</dbReference>
<dbReference type="STRING" id="593907.Celgi_2805"/>
<dbReference type="InterPro" id="IPR002524">
    <property type="entry name" value="Cation_efflux"/>
</dbReference>
<feature type="compositionally biased region" description="Basic and acidic residues" evidence="7">
    <location>
        <begin position="1"/>
        <end position="11"/>
    </location>
</feature>
<dbReference type="HOGENOM" id="CLU_013430_3_1_11"/>
<dbReference type="InterPro" id="IPR036837">
    <property type="entry name" value="Cation_efflux_CTD_sf"/>
</dbReference>
<evidence type="ECO:0000256" key="3">
    <source>
        <dbReference type="ARBA" id="ARBA00022448"/>
    </source>
</evidence>
<comment type="similarity">
    <text evidence="2">Belongs to the cation diffusion facilitator (CDF) transporter (TC 2.A.4) family.</text>
</comment>
<evidence type="ECO:0000256" key="6">
    <source>
        <dbReference type="ARBA" id="ARBA00023136"/>
    </source>
</evidence>
<dbReference type="GO" id="GO:0015086">
    <property type="term" value="F:cadmium ion transmembrane transporter activity"/>
    <property type="evidence" value="ECO:0007669"/>
    <property type="project" value="TreeGrafter"/>
</dbReference>
<reference evidence="12" key="1">
    <citation type="submission" date="2011-04" db="EMBL/GenBank/DDBJ databases">
        <title>Complete sequence of Cellvibrio gilvus ATCC 13127.</title>
        <authorList>
            <person name="Lucas S."/>
            <person name="Han J."/>
            <person name="Lapidus A."/>
            <person name="Cheng J.-F."/>
            <person name="Goodwin L."/>
            <person name="Pitluck S."/>
            <person name="Peters L."/>
            <person name="Munk A."/>
            <person name="Detter J.C."/>
            <person name="Han C."/>
            <person name="Tapia R."/>
            <person name="Land M."/>
            <person name="Hauser L."/>
            <person name="Kyrpides N."/>
            <person name="Ivanova N."/>
            <person name="Ovchinnikova G."/>
            <person name="Pagani I."/>
            <person name="Mead D."/>
            <person name="Brumm P."/>
            <person name="Woyke T."/>
        </authorList>
    </citation>
    <scope>NUCLEOTIDE SEQUENCE [LARGE SCALE GENOMIC DNA]</scope>
    <source>
        <strain evidence="12">ATCC 13127 / NRRL B-14078</strain>
    </source>
</reference>
<sequence length="360" mass="37951">MNGQDARDHQRGGAAGEVTTSGEHSCEHGHGHGRDRAPEHGHDHPAGIRGWLHEVFVPHSHDAADSIDDALEASSQGIRTVKISLVVLGVTAVAQLAIVAVSGSVALLADTIHNFSDAMTAVPLWIAFVLGRRAPTRRYTHGYGRAEDLAGLFIVAMIALSAVVAGVESIRRLADPQPLDNLGWVLGAGIIGFAGNEAVAVYRIRIGRRIGSAALVADGLHARTDGFTSLAVVLGVIGVWAGFPLADPVVGLLITAAILILLWGTARDVGRRILDGVDPALVDRAEDTLGHVDGVNDVTDLRLRWSGHRLNLQAALGADPATTVAETDALTARADHHLRHTLPNLGRVDLTVISSQPHRT</sequence>
<dbReference type="InterPro" id="IPR050291">
    <property type="entry name" value="CDF_Transporter"/>
</dbReference>
<dbReference type="PANTHER" id="PTHR43840">
    <property type="entry name" value="MITOCHONDRIAL METAL TRANSPORTER 1-RELATED"/>
    <property type="match status" value="1"/>
</dbReference>
<dbReference type="GO" id="GO:0006882">
    <property type="term" value="P:intracellular zinc ion homeostasis"/>
    <property type="evidence" value="ECO:0007669"/>
    <property type="project" value="TreeGrafter"/>
</dbReference>
<dbReference type="EMBL" id="CP002665">
    <property type="protein sequence ID" value="AEI13300.1"/>
    <property type="molecule type" value="Genomic_DNA"/>
</dbReference>
<feature type="domain" description="Cation efflux protein transmembrane" evidence="9">
    <location>
        <begin position="81"/>
        <end position="273"/>
    </location>
</feature>
<feature type="transmembrane region" description="Helical" evidence="8">
    <location>
        <begin position="225"/>
        <end position="243"/>
    </location>
</feature>
<dbReference type="GO" id="GO:0015341">
    <property type="term" value="F:zinc efflux antiporter activity"/>
    <property type="evidence" value="ECO:0007669"/>
    <property type="project" value="TreeGrafter"/>
</dbReference>
<dbReference type="Gene3D" id="1.20.1510.10">
    <property type="entry name" value="Cation efflux protein transmembrane domain"/>
    <property type="match status" value="1"/>
</dbReference>
<organism evidence="11 12">
    <name type="scientific">Cellulomonas gilvus (strain ATCC 13127 / NRRL B-14078)</name>
    <name type="common">Cellvibrio gilvus</name>
    <dbReference type="NCBI Taxonomy" id="593907"/>
    <lineage>
        <taxon>Bacteria</taxon>
        <taxon>Bacillati</taxon>
        <taxon>Actinomycetota</taxon>
        <taxon>Actinomycetes</taxon>
        <taxon>Micrococcales</taxon>
        <taxon>Cellulomonadaceae</taxon>
        <taxon>Cellulomonas</taxon>
    </lineage>
</organism>
<keyword evidence="3" id="KW-0813">Transport</keyword>
<dbReference type="KEGG" id="cga:Celgi_2805"/>
<protein>
    <submittedName>
        <fullName evidence="11">Cation diffusion facilitator family transporter</fullName>
    </submittedName>
</protein>
<feature type="transmembrane region" description="Helical" evidence="8">
    <location>
        <begin position="85"/>
        <end position="109"/>
    </location>
</feature>
<feature type="transmembrane region" description="Helical" evidence="8">
    <location>
        <begin position="115"/>
        <end position="131"/>
    </location>
</feature>
<dbReference type="InterPro" id="IPR027469">
    <property type="entry name" value="Cation_efflux_TMD_sf"/>
</dbReference>
<evidence type="ECO:0000259" key="9">
    <source>
        <dbReference type="Pfam" id="PF01545"/>
    </source>
</evidence>
<name>F8A556_CELGA</name>
<feature type="transmembrane region" description="Helical" evidence="8">
    <location>
        <begin position="152"/>
        <end position="170"/>
    </location>
</feature>
<dbReference type="Gene3D" id="3.30.70.1350">
    <property type="entry name" value="Cation efflux protein, cytoplasmic domain"/>
    <property type="match status" value="1"/>
</dbReference>
<gene>
    <name evidence="11" type="ordered locus">Celgi_2805</name>
</gene>
<dbReference type="PANTHER" id="PTHR43840:SF15">
    <property type="entry name" value="MITOCHONDRIAL METAL TRANSPORTER 1-RELATED"/>
    <property type="match status" value="1"/>
</dbReference>
<keyword evidence="12" id="KW-1185">Reference proteome</keyword>
<dbReference type="SUPFAM" id="SSF161111">
    <property type="entry name" value="Cation efflux protein transmembrane domain-like"/>
    <property type="match status" value="1"/>
</dbReference>
<feature type="transmembrane region" description="Helical" evidence="8">
    <location>
        <begin position="182"/>
        <end position="204"/>
    </location>
</feature>
<proteinExistence type="inferred from homology"/>
<dbReference type="Pfam" id="PF16916">
    <property type="entry name" value="ZT_dimer"/>
    <property type="match status" value="1"/>
</dbReference>
<dbReference type="GO" id="GO:0005886">
    <property type="term" value="C:plasma membrane"/>
    <property type="evidence" value="ECO:0007669"/>
    <property type="project" value="TreeGrafter"/>
</dbReference>
<keyword evidence="6 8" id="KW-0472">Membrane</keyword>
<evidence type="ECO:0000256" key="7">
    <source>
        <dbReference type="SAM" id="MobiDB-lite"/>
    </source>
</evidence>
<dbReference type="SUPFAM" id="SSF160240">
    <property type="entry name" value="Cation efflux protein cytoplasmic domain-like"/>
    <property type="match status" value="1"/>
</dbReference>
<evidence type="ECO:0000256" key="8">
    <source>
        <dbReference type="SAM" id="Phobius"/>
    </source>
</evidence>
<keyword evidence="5 8" id="KW-1133">Transmembrane helix</keyword>
<evidence type="ECO:0000256" key="1">
    <source>
        <dbReference type="ARBA" id="ARBA00004141"/>
    </source>
</evidence>